<protein>
    <submittedName>
        <fullName evidence="2">Helix-turn-helix domain-containing protein</fullName>
    </submittedName>
</protein>
<dbReference type="RefSeq" id="WP_090364897.1">
    <property type="nucleotide sequence ID" value="NZ_FMUB01000025.1"/>
</dbReference>
<accession>A0A1G4X2P4</accession>
<organism evidence="2 3">
    <name type="scientific">Mycolicibacterium fluoranthenivorans</name>
    <dbReference type="NCBI Taxonomy" id="258505"/>
    <lineage>
        <taxon>Bacteria</taxon>
        <taxon>Bacillati</taxon>
        <taxon>Actinomycetota</taxon>
        <taxon>Actinomycetes</taxon>
        <taxon>Mycobacteriales</taxon>
        <taxon>Mycobacteriaceae</taxon>
        <taxon>Mycolicibacterium</taxon>
    </lineage>
</organism>
<dbReference type="Pfam" id="PF13936">
    <property type="entry name" value="HTH_38"/>
    <property type="match status" value="1"/>
</dbReference>
<dbReference type="STRING" id="1502745.SAMN02799620_06352"/>
<gene>
    <name evidence="2" type="ORF">SAMN02799620_06352</name>
</gene>
<reference evidence="3" key="1">
    <citation type="submission" date="2016-10" db="EMBL/GenBank/DDBJ databases">
        <authorList>
            <person name="Varghese N."/>
            <person name="Submissions S."/>
        </authorList>
    </citation>
    <scope>NUCLEOTIDE SEQUENCE [LARGE SCALE GENOMIC DNA]</scope>
    <source>
        <strain evidence="3">UNC267MFSha1.1M11</strain>
    </source>
</reference>
<dbReference type="Proteomes" id="UP000199707">
    <property type="component" value="Unassembled WGS sequence"/>
</dbReference>
<evidence type="ECO:0000259" key="1">
    <source>
        <dbReference type="Pfam" id="PF13936"/>
    </source>
</evidence>
<dbReference type="AlphaFoldDB" id="A0A1G4X2P4"/>
<name>A0A1G4X2P4_9MYCO</name>
<proteinExistence type="predicted"/>
<dbReference type="EMBL" id="FMUB01000025">
    <property type="protein sequence ID" value="SCX34489.1"/>
    <property type="molecule type" value="Genomic_DNA"/>
</dbReference>
<feature type="domain" description="Transposase IS30-like HTH" evidence="1">
    <location>
        <begin position="8"/>
        <end position="41"/>
    </location>
</feature>
<evidence type="ECO:0000313" key="3">
    <source>
        <dbReference type="Proteomes" id="UP000199707"/>
    </source>
</evidence>
<sequence length="72" mass="8133">MSSGRPFTDADAQAAKTLLEEGASYREVARTLGRNPSIICRRFPGRGWSEDVKREAARTQQLMRRRGGWIPL</sequence>
<dbReference type="InterPro" id="IPR025246">
    <property type="entry name" value="IS30-like_HTH"/>
</dbReference>
<evidence type="ECO:0000313" key="2">
    <source>
        <dbReference type="EMBL" id="SCX34489.1"/>
    </source>
</evidence>